<accession>A0AAN8AWG4</accession>
<evidence type="ECO:0000313" key="2">
    <source>
        <dbReference type="EMBL" id="KAK5871799.1"/>
    </source>
</evidence>
<sequence>MAPKKVEGKKGGERRGGVKKEEPPAPRPAPPPKTPEVDPGPHVLDLARAGGGVRDALPLFEKTGGRVKISSSVRRCAAGAGAHHPTGGC</sequence>
<evidence type="ECO:0000313" key="3">
    <source>
        <dbReference type="Proteomes" id="UP001346869"/>
    </source>
</evidence>
<comment type="caution">
    <text evidence="2">The sequence shown here is derived from an EMBL/GenBank/DDBJ whole genome shotgun (WGS) entry which is preliminary data.</text>
</comment>
<name>A0AAN8AWG4_ELEMC</name>
<feature type="region of interest" description="Disordered" evidence="1">
    <location>
        <begin position="1"/>
        <end position="44"/>
    </location>
</feature>
<reference evidence="2 3" key="2">
    <citation type="journal article" date="2023" name="Mol. Biol. Evol.">
        <title>Genomics of Secondarily Temperate Adaptation in the Only Non-Antarctic Icefish.</title>
        <authorList>
            <person name="Rivera-Colon A.G."/>
            <person name="Rayamajhi N."/>
            <person name="Minhas B.F."/>
            <person name="Madrigal G."/>
            <person name="Bilyk K.T."/>
            <person name="Yoon V."/>
            <person name="Hune M."/>
            <person name="Gregory S."/>
            <person name="Cheng C.H.C."/>
            <person name="Catchen J.M."/>
        </authorList>
    </citation>
    <scope>NUCLEOTIDE SEQUENCE [LARGE SCALE GENOMIC DNA]</scope>
    <source>
        <strain evidence="2">JMC-PN-2008</strain>
    </source>
</reference>
<proteinExistence type="predicted"/>
<dbReference type="Proteomes" id="UP001346869">
    <property type="component" value="Unassembled WGS sequence"/>
</dbReference>
<protein>
    <submittedName>
        <fullName evidence="2">Uncharacterized protein</fullName>
    </submittedName>
</protein>
<evidence type="ECO:0000256" key="1">
    <source>
        <dbReference type="SAM" id="MobiDB-lite"/>
    </source>
</evidence>
<dbReference type="AlphaFoldDB" id="A0AAN8AWG4"/>
<keyword evidence="3" id="KW-1185">Reference proteome</keyword>
<feature type="compositionally biased region" description="Basic and acidic residues" evidence="1">
    <location>
        <begin position="1"/>
        <end position="24"/>
    </location>
</feature>
<reference evidence="2 3" key="1">
    <citation type="journal article" date="2023" name="Genes (Basel)">
        <title>Chromosome-Level Genome Assembly and Circadian Gene Repertoire of the Patagonia Blennie Eleginops maclovinus-The Closest Ancestral Proxy of Antarctic Cryonotothenioids.</title>
        <authorList>
            <person name="Cheng C.C."/>
            <person name="Rivera-Colon A.G."/>
            <person name="Minhas B.F."/>
            <person name="Wilson L."/>
            <person name="Rayamajhi N."/>
            <person name="Vargas-Chacoff L."/>
            <person name="Catchen J.M."/>
        </authorList>
    </citation>
    <scope>NUCLEOTIDE SEQUENCE [LARGE SCALE GENOMIC DNA]</scope>
    <source>
        <strain evidence="2">JMC-PN-2008</strain>
    </source>
</reference>
<gene>
    <name evidence="2" type="ORF">PBY51_004658</name>
</gene>
<feature type="compositionally biased region" description="Pro residues" evidence="1">
    <location>
        <begin position="25"/>
        <end position="34"/>
    </location>
</feature>
<dbReference type="EMBL" id="JAUZQC010000005">
    <property type="protein sequence ID" value="KAK5871799.1"/>
    <property type="molecule type" value="Genomic_DNA"/>
</dbReference>
<organism evidence="2 3">
    <name type="scientific">Eleginops maclovinus</name>
    <name type="common">Patagonian blennie</name>
    <name type="synonym">Eleginus maclovinus</name>
    <dbReference type="NCBI Taxonomy" id="56733"/>
    <lineage>
        <taxon>Eukaryota</taxon>
        <taxon>Metazoa</taxon>
        <taxon>Chordata</taxon>
        <taxon>Craniata</taxon>
        <taxon>Vertebrata</taxon>
        <taxon>Euteleostomi</taxon>
        <taxon>Actinopterygii</taxon>
        <taxon>Neopterygii</taxon>
        <taxon>Teleostei</taxon>
        <taxon>Neoteleostei</taxon>
        <taxon>Acanthomorphata</taxon>
        <taxon>Eupercaria</taxon>
        <taxon>Perciformes</taxon>
        <taxon>Notothenioidei</taxon>
        <taxon>Eleginopidae</taxon>
        <taxon>Eleginops</taxon>
    </lineage>
</organism>